<dbReference type="AlphaFoldDB" id="A0AAV8Z393"/>
<evidence type="ECO:0000313" key="1">
    <source>
        <dbReference type="EMBL" id="KAJ8958364.1"/>
    </source>
</evidence>
<dbReference type="EMBL" id="JANEYF010001731">
    <property type="protein sequence ID" value="KAJ8958364.1"/>
    <property type="molecule type" value="Genomic_DNA"/>
</dbReference>
<organism evidence="1 2">
    <name type="scientific">Rhamnusium bicolor</name>
    <dbReference type="NCBI Taxonomy" id="1586634"/>
    <lineage>
        <taxon>Eukaryota</taxon>
        <taxon>Metazoa</taxon>
        <taxon>Ecdysozoa</taxon>
        <taxon>Arthropoda</taxon>
        <taxon>Hexapoda</taxon>
        <taxon>Insecta</taxon>
        <taxon>Pterygota</taxon>
        <taxon>Neoptera</taxon>
        <taxon>Endopterygota</taxon>
        <taxon>Coleoptera</taxon>
        <taxon>Polyphaga</taxon>
        <taxon>Cucujiformia</taxon>
        <taxon>Chrysomeloidea</taxon>
        <taxon>Cerambycidae</taxon>
        <taxon>Lepturinae</taxon>
        <taxon>Rhagiini</taxon>
        <taxon>Rhamnusium</taxon>
    </lineage>
</organism>
<reference evidence="1" key="1">
    <citation type="journal article" date="2023" name="Insect Mol. Biol.">
        <title>Genome sequencing provides insights into the evolution of gene families encoding plant cell wall-degrading enzymes in longhorned beetles.</title>
        <authorList>
            <person name="Shin N.R."/>
            <person name="Okamura Y."/>
            <person name="Kirsch R."/>
            <person name="Pauchet Y."/>
        </authorList>
    </citation>
    <scope>NUCLEOTIDE SEQUENCE</scope>
    <source>
        <strain evidence="1">RBIC_L_NR</strain>
    </source>
</reference>
<evidence type="ECO:0000313" key="2">
    <source>
        <dbReference type="Proteomes" id="UP001162156"/>
    </source>
</evidence>
<protein>
    <submittedName>
        <fullName evidence="1">Uncharacterized protein</fullName>
    </submittedName>
</protein>
<proteinExistence type="predicted"/>
<dbReference type="Proteomes" id="UP001162156">
    <property type="component" value="Unassembled WGS sequence"/>
</dbReference>
<sequence length="82" mass="9418">MTAIGNHENELVINELATSSTTKDKLLCEINSRALGLLQKLKNREYSTEQLKLILENIKKAEMISDMESKKEYVREPPNKKI</sequence>
<keyword evidence="2" id="KW-1185">Reference proteome</keyword>
<name>A0AAV8Z393_9CUCU</name>
<comment type="caution">
    <text evidence="1">The sequence shown here is derived from an EMBL/GenBank/DDBJ whole genome shotgun (WGS) entry which is preliminary data.</text>
</comment>
<gene>
    <name evidence="1" type="ORF">NQ314_006425</name>
</gene>
<accession>A0AAV8Z393</accession>